<accession>A0A9N9DJ99</accession>
<dbReference type="GO" id="GO:0016020">
    <property type="term" value="C:membrane"/>
    <property type="evidence" value="ECO:0007669"/>
    <property type="project" value="UniProtKB-SubCell"/>
</dbReference>
<feature type="transmembrane region" description="Helical" evidence="5">
    <location>
        <begin position="188"/>
        <end position="210"/>
    </location>
</feature>
<sequence length="412" mass="48505">MVKDLDPDDLKFTNNNGVPLHIVGWLTSGIFTLQASIITLYLIKQHWKYYYEPSQQRYIVRLLLIVPMYTILNWLSYFFFRASVYIDTLRDAYQAYAIISFFNLLLQCLGENDDIRMQKLSNIKSTRSPVPFCCIYFNPSEHKTLLKRLRIGILQYVFILYATTFIALILQAAGVYCQQSYSIYFPQIYLMTVQTISGFIANICMNMLFMPVQEILANDYPWFLRNICVNTVLFLVTYQGHALGFLVFLGYIRETKYWTAHNISTGIQAVMVSIEFTILSLIQMRAFRYKDYRPDSREPTLILESMKDALIPIDLYRDFIHAIRYIYNRALRRPTTSDIWPNDRPTVEPTPPPKPTFFDRFTNLFMKPWYRPQENVPIQPQKPPTPVHKIKIGNMEVLWKKKQTNKANDNKV</sequence>
<reference evidence="6" key="1">
    <citation type="submission" date="2021-06" db="EMBL/GenBank/DDBJ databases">
        <authorList>
            <person name="Kallberg Y."/>
            <person name="Tangrot J."/>
            <person name="Rosling A."/>
        </authorList>
    </citation>
    <scope>NUCLEOTIDE SEQUENCE</scope>
    <source>
        <strain evidence="6">FL966</strain>
    </source>
</reference>
<proteinExistence type="predicted"/>
<dbReference type="Pfam" id="PF03619">
    <property type="entry name" value="Solute_trans_a"/>
    <property type="match status" value="1"/>
</dbReference>
<feature type="transmembrane region" description="Helical" evidence="5">
    <location>
        <begin position="263"/>
        <end position="282"/>
    </location>
</feature>
<name>A0A9N9DJ99_9GLOM</name>
<evidence type="ECO:0000256" key="3">
    <source>
        <dbReference type="ARBA" id="ARBA00022989"/>
    </source>
</evidence>
<feature type="transmembrane region" description="Helical" evidence="5">
    <location>
        <begin position="58"/>
        <end position="80"/>
    </location>
</feature>
<feature type="transmembrane region" description="Helical" evidence="5">
    <location>
        <begin position="222"/>
        <end position="251"/>
    </location>
</feature>
<evidence type="ECO:0000313" key="6">
    <source>
        <dbReference type="EMBL" id="CAG8638383.1"/>
    </source>
</evidence>
<evidence type="ECO:0000256" key="2">
    <source>
        <dbReference type="ARBA" id="ARBA00022692"/>
    </source>
</evidence>
<dbReference type="EMBL" id="CAJVQA010006314">
    <property type="protein sequence ID" value="CAG8638383.1"/>
    <property type="molecule type" value="Genomic_DNA"/>
</dbReference>
<feature type="transmembrane region" description="Helical" evidence="5">
    <location>
        <begin position="20"/>
        <end position="43"/>
    </location>
</feature>
<organism evidence="6 7">
    <name type="scientific">Cetraspora pellucida</name>
    <dbReference type="NCBI Taxonomy" id="1433469"/>
    <lineage>
        <taxon>Eukaryota</taxon>
        <taxon>Fungi</taxon>
        <taxon>Fungi incertae sedis</taxon>
        <taxon>Mucoromycota</taxon>
        <taxon>Glomeromycotina</taxon>
        <taxon>Glomeromycetes</taxon>
        <taxon>Diversisporales</taxon>
        <taxon>Gigasporaceae</taxon>
        <taxon>Cetraspora</taxon>
    </lineage>
</organism>
<dbReference type="AlphaFoldDB" id="A0A9N9DJ99"/>
<feature type="transmembrane region" description="Helical" evidence="5">
    <location>
        <begin position="153"/>
        <end position="176"/>
    </location>
</feature>
<evidence type="ECO:0000256" key="5">
    <source>
        <dbReference type="SAM" id="Phobius"/>
    </source>
</evidence>
<evidence type="ECO:0000256" key="4">
    <source>
        <dbReference type="ARBA" id="ARBA00023136"/>
    </source>
</evidence>
<dbReference type="OrthoDB" id="5348404at2759"/>
<protein>
    <submittedName>
        <fullName evidence="6">9007_t:CDS:1</fullName>
    </submittedName>
</protein>
<keyword evidence="2 5" id="KW-0812">Transmembrane</keyword>
<gene>
    <name evidence="6" type="ORF">CPELLU_LOCUS8731</name>
</gene>
<comment type="caution">
    <text evidence="6">The sequence shown here is derived from an EMBL/GenBank/DDBJ whole genome shotgun (WGS) entry which is preliminary data.</text>
</comment>
<comment type="subcellular location">
    <subcellularLocation>
        <location evidence="1">Membrane</location>
        <topology evidence="1">Multi-pass membrane protein</topology>
    </subcellularLocation>
</comment>
<dbReference type="Proteomes" id="UP000789759">
    <property type="component" value="Unassembled WGS sequence"/>
</dbReference>
<evidence type="ECO:0000256" key="1">
    <source>
        <dbReference type="ARBA" id="ARBA00004141"/>
    </source>
</evidence>
<dbReference type="PANTHER" id="PTHR23423">
    <property type="entry name" value="ORGANIC SOLUTE TRANSPORTER-RELATED"/>
    <property type="match status" value="1"/>
</dbReference>
<keyword evidence="3 5" id="KW-1133">Transmembrane helix</keyword>
<dbReference type="InterPro" id="IPR005178">
    <property type="entry name" value="Ostalpha/TMEM184C"/>
</dbReference>
<keyword evidence="4 5" id="KW-0472">Membrane</keyword>
<evidence type="ECO:0000313" key="7">
    <source>
        <dbReference type="Proteomes" id="UP000789759"/>
    </source>
</evidence>
<dbReference type="SMART" id="SM01417">
    <property type="entry name" value="Solute_trans_a"/>
    <property type="match status" value="1"/>
</dbReference>
<keyword evidence="7" id="KW-1185">Reference proteome</keyword>